<protein>
    <submittedName>
        <fullName evidence="1">Uncharacterized protein</fullName>
    </submittedName>
</protein>
<evidence type="ECO:0000313" key="2">
    <source>
        <dbReference type="Proteomes" id="UP000244773"/>
    </source>
</evidence>
<gene>
    <name evidence="1" type="ORF">TetV_505</name>
</gene>
<sequence length="97" mass="10766">MLGHAINAAIVCNKLSSTPVSKRIYKISIKPTPLFSKVELSTENSLCNLLSVTKSVGLQVAYPETAQAKPDSPIYRDVTSLDEETYYVLVRDYISRD</sequence>
<dbReference type="Proteomes" id="UP000244773">
    <property type="component" value="Segment"/>
</dbReference>
<keyword evidence="2" id="KW-1185">Reference proteome</keyword>
<evidence type="ECO:0000313" key="1">
    <source>
        <dbReference type="EMBL" id="AUF82587.1"/>
    </source>
</evidence>
<organism evidence="1">
    <name type="scientific">Tetraselmis virus 1</name>
    <dbReference type="NCBI Taxonomy" id="2060617"/>
    <lineage>
        <taxon>Viruses</taxon>
        <taxon>Varidnaviria</taxon>
        <taxon>Bamfordvirae</taxon>
        <taxon>Nucleocytoviricota</taxon>
        <taxon>Megaviricetes</taxon>
        <taxon>Imitervirales</taxon>
        <taxon>Allomimiviridae</taxon>
        <taxon>Oceanusvirus</taxon>
        <taxon>Oceanusvirus kaneohense</taxon>
    </lineage>
</organism>
<reference evidence="1" key="1">
    <citation type="journal article" date="2018" name="Virology">
        <title>A giant virus infecting green algae encodes key fermentation genes.</title>
        <authorList>
            <person name="Schvarcz C.R."/>
            <person name="Steward G.F."/>
        </authorList>
    </citation>
    <scope>NUCLEOTIDE SEQUENCE [LARGE SCALE GENOMIC DNA]</scope>
</reference>
<name>A0A2P0VNV6_9VIRU</name>
<accession>A0A2P0VNV6</accession>
<proteinExistence type="predicted"/>
<dbReference type="EMBL" id="KY322437">
    <property type="protein sequence ID" value="AUF82587.1"/>
    <property type="molecule type" value="Genomic_DNA"/>
</dbReference>